<organism evidence="10">
    <name type="scientific">marine metagenome</name>
    <dbReference type="NCBI Taxonomy" id="408172"/>
    <lineage>
        <taxon>unclassified sequences</taxon>
        <taxon>metagenomes</taxon>
        <taxon>ecological metagenomes</taxon>
    </lineage>
</organism>
<dbReference type="AlphaFoldDB" id="A0A381PKJ8"/>
<evidence type="ECO:0000256" key="4">
    <source>
        <dbReference type="ARBA" id="ARBA00022729"/>
    </source>
</evidence>
<keyword evidence="6" id="KW-0472">Membrane</keyword>
<evidence type="ECO:0000313" key="10">
    <source>
        <dbReference type="EMBL" id="SUZ66707.1"/>
    </source>
</evidence>
<feature type="non-terminal residue" evidence="10">
    <location>
        <position position="1"/>
    </location>
</feature>
<evidence type="ECO:0000256" key="2">
    <source>
        <dbReference type="ARBA" id="ARBA00022448"/>
    </source>
</evidence>
<protein>
    <recommendedName>
        <fullName evidence="9">TonB-dependent receptor-like beta-barrel domain-containing protein</fullName>
    </recommendedName>
</protein>
<evidence type="ECO:0000256" key="8">
    <source>
        <dbReference type="ARBA" id="ARBA00023237"/>
    </source>
</evidence>
<dbReference type="PANTHER" id="PTHR30069:SF29">
    <property type="entry name" value="HEMOGLOBIN AND HEMOGLOBIN-HAPTOGLOBIN-BINDING PROTEIN 1-RELATED"/>
    <property type="match status" value="1"/>
</dbReference>
<dbReference type="GO" id="GO:0044718">
    <property type="term" value="P:siderophore transmembrane transport"/>
    <property type="evidence" value="ECO:0007669"/>
    <property type="project" value="TreeGrafter"/>
</dbReference>
<dbReference type="PROSITE" id="PS52016">
    <property type="entry name" value="TONB_DEPENDENT_REC_3"/>
    <property type="match status" value="1"/>
</dbReference>
<dbReference type="InterPro" id="IPR039426">
    <property type="entry name" value="TonB-dep_rcpt-like"/>
</dbReference>
<dbReference type="Gene3D" id="2.170.130.10">
    <property type="entry name" value="TonB-dependent receptor, plug domain"/>
    <property type="match status" value="1"/>
</dbReference>
<reference evidence="10" key="1">
    <citation type="submission" date="2018-05" db="EMBL/GenBank/DDBJ databases">
        <authorList>
            <person name="Lanie J.A."/>
            <person name="Ng W.-L."/>
            <person name="Kazmierczak K.M."/>
            <person name="Andrzejewski T.M."/>
            <person name="Davidsen T.M."/>
            <person name="Wayne K.J."/>
            <person name="Tettelin H."/>
            <person name="Glass J.I."/>
            <person name="Rusch D."/>
            <person name="Podicherti R."/>
            <person name="Tsui H.-C.T."/>
            <person name="Winkler M.E."/>
        </authorList>
    </citation>
    <scope>NUCLEOTIDE SEQUENCE</scope>
</reference>
<keyword evidence="2" id="KW-0813">Transport</keyword>
<evidence type="ECO:0000256" key="1">
    <source>
        <dbReference type="ARBA" id="ARBA00004571"/>
    </source>
</evidence>
<keyword evidence="8" id="KW-0998">Cell outer membrane</keyword>
<dbReference type="EMBL" id="UINC01000992">
    <property type="protein sequence ID" value="SUZ66707.1"/>
    <property type="molecule type" value="Genomic_DNA"/>
</dbReference>
<evidence type="ECO:0000259" key="9">
    <source>
        <dbReference type="Pfam" id="PF00593"/>
    </source>
</evidence>
<dbReference type="GO" id="GO:0015344">
    <property type="term" value="F:siderophore uptake transmembrane transporter activity"/>
    <property type="evidence" value="ECO:0007669"/>
    <property type="project" value="TreeGrafter"/>
</dbReference>
<dbReference type="InterPro" id="IPR037066">
    <property type="entry name" value="Plug_dom_sf"/>
</dbReference>
<dbReference type="SUPFAM" id="SSF56935">
    <property type="entry name" value="Porins"/>
    <property type="match status" value="1"/>
</dbReference>
<feature type="domain" description="TonB-dependent receptor-like beta-barrel" evidence="9">
    <location>
        <begin position="111"/>
        <end position="527"/>
    </location>
</feature>
<keyword evidence="3" id="KW-0812">Transmembrane</keyword>
<gene>
    <name evidence="10" type="ORF">METZ01_LOCUS19561</name>
</gene>
<evidence type="ECO:0000256" key="3">
    <source>
        <dbReference type="ARBA" id="ARBA00022692"/>
    </source>
</evidence>
<keyword evidence="5" id="KW-0798">TonB box</keyword>
<dbReference type="Gene3D" id="2.40.170.20">
    <property type="entry name" value="TonB-dependent receptor, beta-barrel domain"/>
    <property type="match status" value="1"/>
</dbReference>
<proteinExistence type="predicted"/>
<evidence type="ECO:0000256" key="7">
    <source>
        <dbReference type="ARBA" id="ARBA00023170"/>
    </source>
</evidence>
<dbReference type="PANTHER" id="PTHR30069">
    <property type="entry name" value="TONB-DEPENDENT OUTER MEMBRANE RECEPTOR"/>
    <property type="match status" value="1"/>
</dbReference>
<dbReference type="InterPro" id="IPR036942">
    <property type="entry name" value="Beta-barrel_TonB_sf"/>
</dbReference>
<comment type="subcellular location">
    <subcellularLocation>
        <location evidence="1">Cell outer membrane</location>
        <topology evidence="1">Multi-pass membrane protein</topology>
    </subcellularLocation>
</comment>
<dbReference type="InterPro" id="IPR000531">
    <property type="entry name" value="Beta-barrel_TonB"/>
</dbReference>
<dbReference type="GO" id="GO:0009279">
    <property type="term" value="C:cell outer membrane"/>
    <property type="evidence" value="ECO:0007669"/>
    <property type="project" value="UniProtKB-SubCell"/>
</dbReference>
<accession>A0A381PKJ8</accession>
<evidence type="ECO:0000256" key="5">
    <source>
        <dbReference type="ARBA" id="ARBA00023077"/>
    </source>
</evidence>
<keyword evidence="7" id="KW-0675">Receptor</keyword>
<name>A0A381PKJ8_9ZZZZ</name>
<dbReference type="Pfam" id="PF00593">
    <property type="entry name" value="TonB_dep_Rec_b-barrel"/>
    <property type="match status" value="1"/>
</dbReference>
<evidence type="ECO:0000256" key="6">
    <source>
        <dbReference type="ARBA" id="ARBA00023136"/>
    </source>
</evidence>
<keyword evidence="4" id="KW-0732">Signal</keyword>
<sequence>VPETTPDGQTQIDNLNLEIIDKIEVIRGIGSSLYGNSSAGIIKIQTIGEIKNNFTKISYSSGSNQKNKKQVLFGLKNNKSSYSFLLSQTKSQGYRDNSGFKNNNLNISLISNINTNSKLRFNFNYVNSPYAIDPGGLTIEEVNKNRKQSRDRNMIYDSQESIDHYKLSMNLEKKINNKLSLSNYLFYSNRDFEGKIPVKNGGAIKLDRKYWGFGSNISFDNKIKVQIGFDVGNQKDNRKRFFNNEGKIGELVLNQKEKFLNYGIYLVSSYNIKNITILSGLRFDNNRISLKDIYLNDGDSSDKIDLKSINPSLGINYKPNSLIRFFANISSGFETPTLNEYGSSPIGSGFNKSLKSQKSTNYEFGFSKRSINNDLKIDIVYFNSLTKDEVLPYENPQFPNQVFYNNAGKTKRKGVEFSGHYDLNDFFSINSSISIGEYLFHEFQKNQENYSGNSIPGIPNNIFIFDVSYKRSSSLFINISLKKIGEMYANNSNSVKIDNYNLVNLKIGQEISFKKIMLKPFLTINNLFSVNYYDNIRINAFGGRYYEPAPKTTFFGGIKIAF</sequence>